<dbReference type="InterPro" id="IPR001611">
    <property type="entry name" value="Leu-rich_rpt"/>
</dbReference>
<dbReference type="PANTHER" id="PTHR24366:SF96">
    <property type="entry name" value="LEUCINE RICH REPEAT CONTAINING 53"/>
    <property type="match status" value="1"/>
</dbReference>
<feature type="region of interest" description="Disordered" evidence="3">
    <location>
        <begin position="279"/>
        <end position="301"/>
    </location>
</feature>
<keyword evidence="2" id="KW-0677">Repeat</keyword>
<dbReference type="PANTHER" id="PTHR24366">
    <property type="entry name" value="IG(IMMUNOGLOBULIN) AND LRR(LEUCINE RICH REPEAT) DOMAINS"/>
    <property type="match status" value="1"/>
</dbReference>
<feature type="region of interest" description="Disordered" evidence="3">
    <location>
        <begin position="865"/>
        <end position="902"/>
    </location>
</feature>
<evidence type="ECO:0000256" key="1">
    <source>
        <dbReference type="ARBA" id="ARBA00022614"/>
    </source>
</evidence>
<feature type="compositionally biased region" description="Polar residues" evidence="3">
    <location>
        <begin position="284"/>
        <end position="301"/>
    </location>
</feature>
<dbReference type="EMBL" id="QQZK01000021">
    <property type="protein sequence ID" value="KAF5103485.1"/>
    <property type="molecule type" value="Genomic_DNA"/>
</dbReference>
<sequence>MPSAVMAQHSASGEDSTAAHLLQLVLQQLEVLDSPPSAASDAASISSVDTESSSTSSAGVEILFNDQGITNSFPSSVAQAIRHVVGKLSLQRNSLRSLPTNFIGMEQLTYLDLSFNKFTHFPSVLTKLPSLVILDLSGNQIDRLPRNIENLDSLKILSLSSNRFKYLTPSILDMVELLVIQVDNNPWVLPPPELMLDSTSRSEDQSEWFDKVKSYVSNNADLIEEKLALEPLPDQNETDTDSTDTLPVDEVESSITPPPEMRDISSIINWIKLSQMYKNDPTESDTSTADPSEQHQPQSNEGMLTISSRAAKRMGFVIKKSQKDASGQSAPSIKTARDSLKLSPTALAFNPPEMPSLPVPSVRSHMRGLSHDSIMEPAKHIDRNPVDEHNNGVVQFDGGRITTTKISRERSHSASATTSPEKESMSGAYFRRLSTLNEEKKPTTSLSYLDVEKRVILAARNILFALTEFHSTVQRCSRLCNEKYVTVQLTERLYTGKSYNDQLVSVLEKQGTMMKPGEERSREESIKAVKAIVSTAVVSISNFKELAKFCREHIYGFTAAIDVKFIRSMILVTYGSINELYNSWNILNDTVETAVGYNEPVDSLGLRQLSNSSSRSAGDLPFPSFNTNGSGSITGSPLSSTFPLSTLQKDYSEMDRALYEGLEAAANAARALLAQLTDALSKSAITTNAQVPSASIAAHVKNLSTRCSVAVEVTRKLKDRLDHVRRLPSLKFSDRKLFWDDMNAFLKGIIAILSTTKSAMNDLPYLKGTQSFITLTKLTKELPPLIDSSSYKAMMGDPTTAGQQQHQLHPPPIPIDTNGTNLALPAPPTTPLAAALGPAAMAVLPSPPANKTFVHSPFIPSADSSVTLTSASPLSPSSAGAAGTANGSKLSPSLGGDYNAFT</sequence>
<dbReference type="InterPro" id="IPR019487">
    <property type="entry name" value="RAM_signalling_pathway_SOG2"/>
</dbReference>
<dbReference type="Gene3D" id="3.80.10.10">
    <property type="entry name" value="Ribonuclease Inhibitor"/>
    <property type="match status" value="1"/>
</dbReference>
<dbReference type="SUPFAM" id="SSF52058">
    <property type="entry name" value="L domain-like"/>
    <property type="match status" value="1"/>
</dbReference>
<dbReference type="AlphaFoldDB" id="A0A9P5G7Y6"/>
<evidence type="ECO:0000256" key="2">
    <source>
        <dbReference type="ARBA" id="ARBA00022737"/>
    </source>
</evidence>
<gene>
    <name evidence="4" type="ORF">DV451_001376</name>
</gene>
<proteinExistence type="predicted"/>
<evidence type="ECO:0000256" key="3">
    <source>
        <dbReference type="SAM" id="MobiDB-lite"/>
    </source>
</evidence>
<protein>
    <recommendedName>
        <fullName evidence="6">RAM signaling network component</fullName>
    </recommendedName>
</protein>
<dbReference type="Pfam" id="PF13855">
    <property type="entry name" value="LRR_8"/>
    <property type="match status" value="1"/>
</dbReference>
<dbReference type="Proteomes" id="UP000750522">
    <property type="component" value="Unassembled WGS sequence"/>
</dbReference>
<name>A0A9P5G7Y6_GEOCN</name>
<evidence type="ECO:0000313" key="4">
    <source>
        <dbReference type="EMBL" id="KAF5103485.1"/>
    </source>
</evidence>
<feature type="compositionally biased region" description="Low complexity" evidence="3">
    <location>
        <begin position="865"/>
        <end position="888"/>
    </location>
</feature>
<evidence type="ECO:0008006" key="6">
    <source>
        <dbReference type="Google" id="ProtNLM"/>
    </source>
</evidence>
<comment type="caution">
    <text evidence="4">The sequence shown here is derived from an EMBL/GenBank/DDBJ whole genome shotgun (WGS) entry which is preliminary data.</text>
</comment>
<accession>A0A9P5G7Y6</accession>
<organism evidence="4 5">
    <name type="scientific">Geotrichum candidum</name>
    <name type="common">Oospora lactis</name>
    <name type="synonym">Dipodascus geotrichum</name>
    <dbReference type="NCBI Taxonomy" id="1173061"/>
    <lineage>
        <taxon>Eukaryota</taxon>
        <taxon>Fungi</taxon>
        <taxon>Dikarya</taxon>
        <taxon>Ascomycota</taxon>
        <taxon>Saccharomycotina</taxon>
        <taxon>Dipodascomycetes</taxon>
        <taxon>Dipodascales</taxon>
        <taxon>Dipodascaceae</taxon>
        <taxon>Geotrichum</taxon>
    </lineage>
</organism>
<feature type="compositionally biased region" description="Acidic residues" evidence="3">
    <location>
        <begin position="236"/>
        <end position="252"/>
    </location>
</feature>
<dbReference type="InterPro" id="IPR032675">
    <property type="entry name" value="LRR_dom_sf"/>
</dbReference>
<dbReference type="SMART" id="SM00369">
    <property type="entry name" value="LRR_TYP"/>
    <property type="match status" value="3"/>
</dbReference>
<dbReference type="PROSITE" id="PS51450">
    <property type="entry name" value="LRR"/>
    <property type="match status" value="2"/>
</dbReference>
<reference evidence="4" key="1">
    <citation type="journal article" date="2020" name="Front. Microbiol.">
        <title>Phenotypic and Genetic Characterization of the Cheese Ripening Yeast Geotrichum candidum.</title>
        <authorList>
            <person name="Perkins V."/>
            <person name="Vignola S."/>
            <person name="Lessard M.H."/>
            <person name="Plante P.L."/>
            <person name="Corbeil J."/>
            <person name="Dugat-Bony E."/>
            <person name="Frenette M."/>
            <person name="Labrie S."/>
        </authorList>
    </citation>
    <scope>NUCLEOTIDE SEQUENCE</scope>
    <source>
        <strain evidence="4">LMA-70</strain>
    </source>
</reference>
<dbReference type="Pfam" id="PF10428">
    <property type="entry name" value="SOG2"/>
    <property type="match status" value="1"/>
</dbReference>
<dbReference type="InterPro" id="IPR003591">
    <property type="entry name" value="Leu-rich_rpt_typical-subtyp"/>
</dbReference>
<evidence type="ECO:0000313" key="5">
    <source>
        <dbReference type="Proteomes" id="UP000750522"/>
    </source>
</evidence>
<feature type="region of interest" description="Disordered" evidence="3">
    <location>
        <begin position="228"/>
        <end position="261"/>
    </location>
</feature>
<reference evidence="4" key="2">
    <citation type="submission" date="2020-01" db="EMBL/GenBank/DDBJ databases">
        <authorList>
            <person name="Perkins V."/>
            <person name="Lessard M.-H."/>
            <person name="Dugat-Bony E."/>
            <person name="Frenette M."/>
            <person name="Labrie S."/>
        </authorList>
    </citation>
    <scope>NUCLEOTIDE SEQUENCE</scope>
    <source>
        <strain evidence="4">LMA-70</strain>
    </source>
</reference>
<feature type="region of interest" description="Disordered" evidence="3">
    <location>
        <begin position="406"/>
        <end position="425"/>
    </location>
</feature>
<keyword evidence="1" id="KW-0433">Leucine-rich repeat</keyword>